<dbReference type="InterPro" id="IPR003439">
    <property type="entry name" value="ABC_transporter-like_ATP-bd"/>
</dbReference>
<dbReference type="Proteomes" id="UP001596306">
    <property type="component" value="Unassembled WGS sequence"/>
</dbReference>
<dbReference type="PROSITE" id="PS00211">
    <property type="entry name" value="ABC_TRANSPORTER_1"/>
    <property type="match status" value="1"/>
</dbReference>
<evidence type="ECO:0000313" key="6">
    <source>
        <dbReference type="Proteomes" id="UP001596306"/>
    </source>
</evidence>
<dbReference type="RefSeq" id="WP_386726180.1">
    <property type="nucleotide sequence ID" value="NZ_JBHSTP010000001.1"/>
</dbReference>
<dbReference type="InterPro" id="IPR017871">
    <property type="entry name" value="ABC_transporter-like_CS"/>
</dbReference>
<comment type="caution">
    <text evidence="5">The sequence shown here is derived from an EMBL/GenBank/DDBJ whole genome shotgun (WGS) entry which is preliminary data.</text>
</comment>
<gene>
    <name evidence="5" type="ORF">ACFQB0_00450</name>
</gene>
<dbReference type="InterPro" id="IPR027417">
    <property type="entry name" value="P-loop_NTPase"/>
</dbReference>
<dbReference type="InterPro" id="IPR015854">
    <property type="entry name" value="ABC_transpr_LolD-like"/>
</dbReference>
<keyword evidence="6" id="KW-1185">Reference proteome</keyword>
<keyword evidence="3 5" id="KW-0067">ATP-binding</keyword>
<evidence type="ECO:0000256" key="3">
    <source>
        <dbReference type="ARBA" id="ARBA00022840"/>
    </source>
</evidence>
<sequence>MIVLENVSKEFRVGEETVHAVRDVSLRLHPSRITAIVGPSGGGKSTLLNVIGRLTEPTSGTVSIQGELITSRSERWAARFRNETFGYVVQDFALIETDTVFENVRIPLVYSARRPRGQRRLVTEALMRFGVGDLVDYPVKNLSGGQRQRVALARAIVNSPKVILADEPTGALDQANGVRVFEHLREIADAGHLVVIVTHDLELAEQCDAIHELRDGRLIASAGDGITVSGKE</sequence>
<dbReference type="EMBL" id="JBHSTP010000001">
    <property type="protein sequence ID" value="MFC6354584.1"/>
    <property type="molecule type" value="Genomic_DNA"/>
</dbReference>
<dbReference type="GO" id="GO:0005524">
    <property type="term" value="F:ATP binding"/>
    <property type="evidence" value="ECO:0007669"/>
    <property type="project" value="UniProtKB-KW"/>
</dbReference>
<dbReference type="PANTHER" id="PTHR24220">
    <property type="entry name" value="IMPORT ATP-BINDING PROTEIN"/>
    <property type="match status" value="1"/>
</dbReference>
<dbReference type="InterPro" id="IPR003593">
    <property type="entry name" value="AAA+_ATPase"/>
</dbReference>
<feature type="domain" description="ABC transporter" evidence="4">
    <location>
        <begin position="2"/>
        <end position="230"/>
    </location>
</feature>
<dbReference type="SMART" id="SM00382">
    <property type="entry name" value="AAA"/>
    <property type="match status" value="1"/>
</dbReference>
<dbReference type="PROSITE" id="PS50893">
    <property type="entry name" value="ABC_TRANSPORTER_2"/>
    <property type="match status" value="1"/>
</dbReference>
<dbReference type="InterPro" id="IPR017911">
    <property type="entry name" value="MacB-like_ATP-bd"/>
</dbReference>
<dbReference type="Gene3D" id="3.40.50.300">
    <property type="entry name" value="P-loop containing nucleotide triphosphate hydrolases"/>
    <property type="match status" value="1"/>
</dbReference>
<protein>
    <submittedName>
        <fullName evidence="5">ABC transporter ATP-binding protein</fullName>
    </submittedName>
</protein>
<accession>A0ABW1V9K7</accession>
<keyword evidence="5" id="KW-0315">Glutamine amidotransferase</keyword>
<keyword evidence="1" id="KW-0813">Transport</keyword>
<keyword evidence="2" id="KW-0547">Nucleotide-binding</keyword>
<name>A0ABW1V9K7_9MICO</name>
<organism evidence="5 6">
    <name type="scientific">Luethyella okanaganae</name>
    <dbReference type="NCBI Taxonomy" id="69372"/>
    <lineage>
        <taxon>Bacteria</taxon>
        <taxon>Bacillati</taxon>
        <taxon>Actinomycetota</taxon>
        <taxon>Actinomycetes</taxon>
        <taxon>Micrococcales</taxon>
        <taxon>Microbacteriaceae</taxon>
        <taxon>Luethyella</taxon>
    </lineage>
</organism>
<dbReference type="Pfam" id="PF00005">
    <property type="entry name" value="ABC_tran"/>
    <property type="match status" value="1"/>
</dbReference>
<dbReference type="CDD" id="cd03255">
    <property type="entry name" value="ABC_MJ0796_LolCDE_FtsE"/>
    <property type="match status" value="1"/>
</dbReference>
<dbReference type="SUPFAM" id="SSF52540">
    <property type="entry name" value="P-loop containing nucleoside triphosphate hydrolases"/>
    <property type="match status" value="1"/>
</dbReference>
<proteinExistence type="predicted"/>
<reference evidence="6" key="1">
    <citation type="journal article" date="2019" name="Int. J. Syst. Evol. Microbiol.">
        <title>The Global Catalogue of Microorganisms (GCM) 10K type strain sequencing project: providing services to taxonomists for standard genome sequencing and annotation.</title>
        <authorList>
            <consortium name="The Broad Institute Genomics Platform"/>
            <consortium name="The Broad Institute Genome Sequencing Center for Infectious Disease"/>
            <person name="Wu L."/>
            <person name="Ma J."/>
        </authorList>
    </citation>
    <scope>NUCLEOTIDE SEQUENCE [LARGE SCALE GENOMIC DNA]</scope>
    <source>
        <strain evidence="6">CCUG 43304</strain>
    </source>
</reference>
<evidence type="ECO:0000256" key="1">
    <source>
        <dbReference type="ARBA" id="ARBA00022448"/>
    </source>
</evidence>
<evidence type="ECO:0000313" key="5">
    <source>
        <dbReference type="EMBL" id="MFC6354584.1"/>
    </source>
</evidence>
<evidence type="ECO:0000256" key="2">
    <source>
        <dbReference type="ARBA" id="ARBA00022741"/>
    </source>
</evidence>
<evidence type="ECO:0000259" key="4">
    <source>
        <dbReference type="PROSITE" id="PS50893"/>
    </source>
</evidence>